<organism evidence="3 4">
    <name type="scientific">Mycolicibacterium brisbanense</name>
    <dbReference type="NCBI Taxonomy" id="146020"/>
    <lineage>
        <taxon>Bacteria</taxon>
        <taxon>Bacillati</taxon>
        <taxon>Actinomycetota</taxon>
        <taxon>Actinomycetes</taxon>
        <taxon>Mycobacteriales</taxon>
        <taxon>Mycobacteriaceae</taxon>
        <taxon>Mycolicibacterium</taxon>
    </lineage>
</organism>
<comment type="caution">
    <text evidence="3">The sequence shown here is derived from an EMBL/GenBank/DDBJ whole genome shotgun (WGS) entry which is preliminary data.</text>
</comment>
<sequence length="190" mass="20260">MTWPPPPNGPAGPFSGPPNGSWDPFGAHSAPAPQQPAWTYPAPPYGTPPPPRKRRTVLWILGCVAVLLVVALAGVGGWIMFANKDEDQIKDVAARFAAAVDAQDQSAMLAELCSEEADELTSDEDYVADDGGPVDESSKVPFNVETVTVKGDVAALSFTRPTFDTSGTLYLRKESNTWKVCKPAAQQFNG</sequence>
<feature type="compositionally biased region" description="Pro residues" evidence="1">
    <location>
        <begin position="1"/>
        <end position="10"/>
    </location>
</feature>
<evidence type="ECO:0000313" key="4">
    <source>
        <dbReference type="Proteomes" id="UP000069620"/>
    </source>
</evidence>
<reference evidence="4" key="2">
    <citation type="submission" date="2016-02" db="EMBL/GenBank/DDBJ databases">
        <title>Draft genome sequence of five rapidly growing Mycobacterium species.</title>
        <authorList>
            <person name="Katahira K."/>
            <person name="Gotou Y."/>
            <person name="Iida K."/>
            <person name="Ogura Y."/>
            <person name="Hayashi T."/>
        </authorList>
    </citation>
    <scope>NUCLEOTIDE SEQUENCE [LARGE SCALE GENOMIC DNA]</scope>
    <source>
        <strain evidence="4">JCM15654</strain>
    </source>
</reference>
<feature type="compositionally biased region" description="Low complexity" evidence="1">
    <location>
        <begin position="11"/>
        <end position="21"/>
    </location>
</feature>
<dbReference type="STRING" id="146020.RMCB_4957"/>
<gene>
    <name evidence="3" type="ORF">RMCB_4957</name>
</gene>
<dbReference type="Proteomes" id="UP000069620">
    <property type="component" value="Unassembled WGS sequence"/>
</dbReference>
<keyword evidence="2" id="KW-0472">Membrane</keyword>
<keyword evidence="4" id="KW-1185">Reference proteome</keyword>
<keyword evidence="2" id="KW-0812">Transmembrane</keyword>
<dbReference type="SUPFAM" id="SSF54427">
    <property type="entry name" value="NTF2-like"/>
    <property type="match status" value="1"/>
</dbReference>
<dbReference type="InterPro" id="IPR032710">
    <property type="entry name" value="NTF2-like_dom_sf"/>
</dbReference>
<evidence type="ECO:0000256" key="2">
    <source>
        <dbReference type="SAM" id="Phobius"/>
    </source>
</evidence>
<reference evidence="4" key="1">
    <citation type="journal article" date="2016" name="Genome Announc.">
        <title>Draft Genome Sequences of Five Rapidly Growing Mycobacterium Species, M. thermoresistibile, M. fortuitum subsp. acetamidolyticum, M. canariasense, M. brisbanense, and M. novocastrense.</title>
        <authorList>
            <person name="Katahira K."/>
            <person name="Ogura Y."/>
            <person name="Gotoh Y."/>
            <person name="Hayashi T."/>
        </authorList>
    </citation>
    <scope>NUCLEOTIDE SEQUENCE [LARGE SCALE GENOMIC DNA]</scope>
    <source>
        <strain evidence="4">JCM15654</strain>
    </source>
</reference>
<feature type="transmembrane region" description="Helical" evidence="2">
    <location>
        <begin position="57"/>
        <end position="81"/>
    </location>
</feature>
<evidence type="ECO:0000256" key="1">
    <source>
        <dbReference type="SAM" id="MobiDB-lite"/>
    </source>
</evidence>
<dbReference type="AlphaFoldDB" id="A0A100W3K6"/>
<dbReference type="EMBL" id="BCSX01000044">
    <property type="protein sequence ID" value="GAS90861.1"/>
    <property type="molecule type" value="Genomic_DNA"/>
</dbReference>
<accession>A0A100W3K6</accession>
<proteinExistence type="predicted"/>
<feature type="region of interest" description="Disordered" evidence="1">
    <location>
        <begin position="1"/>
        <end position="47"/>
    </location>
</feature>
<keyword evidence="2" id="KW-1133">Transmembrane helix</keyword>
<name>A0A100W3K6_9MYCO</name>
<evidence type="ECO:0000313" key="3">
    <source>
        <dbReference type="EMBL" id="GAS90861.1"/>
    </source>
</evidence>
<protein>
    <submittedName>
        <fullName evidence="3">Zinc finger protein 318</fullName>
    </submittedName>
</protein>